<protein>
    <submittedName>
        <fullName evidence="1">Uncharacterized protein</fullName>
    </submittedName>
</protein>
<dbReference type="PANTHER" id="PTHR20961:SF11">
    <property type="entry name" value="OS12G0238900 PROTEIN"/>
    <property type="match status" value="1"/>
</dbReference>
<evidence type="ECO:0000313" key="2">
    <source>
        <dbReference type="Proteomes" id="UP000275267"/>
    </source>
</evidence>
<dbReference type="Proteomes" id="UP000275267">
    <property type="component" value="Unassembled WGS sequence"/>
</dbReference>
<gene>
    <name evidence="1" type="ORF">C2845_PM07G02250</name>
</gene>
<dbReference type="PANTHER" id="PTHR20961">
    <property type="entry name" value="GLYCOSYLTRANSFERASE"/>
    <property type="match status" value="1"/>
</dbReference>
<dbReference type="GO" id="GO:0016757">
    <property type="term" value="F:glycosyltransferase activity"/>
    <property type="evidence" value="ECO:0007669"/>
    <property type="project" value="InterPro"/>
</dbReference>
<reference evidence="2" key="1">
    <citation type="journal article" date="2019" name="Nat. Commun.">
        <title>The genome of broomcorn millet.</title>
        <authorList>
            <person name="Zou C."/>
            <person name="Miki D."/>
            <person name="Li D."/>
            <person name="Tang Q."/>
            <person name="Xiao L."/>
            <person name="Rajput S."/>
            <person name="Deng P."/>
            <person name="Jia W."/>
            <person name="Huang R."/>
            <person name="Zhang M."/>
            <person name="Sun Y."/>
            <person name="Hu J."/>
            <person name="Fu X."/>
            <person name="Schnable P.S."/>
            <person name="Li F."/>
            <person name="Zhang H."/>
            <person name="Feng B."/>
            <person name="Zhu X."/>
            <person name="Liu R."/>
            <person name="Schnable J.C."/>
            <person name="Zhu J.-K."/>
            <person name="Zhang H."/>
        </authorList>
    </citation>
    <scope>NUCLEOTIDE SEQUENCE [LARGE SCALE GENOMIC DNA]</scope>
</reference>
<sequence length="125" mass="14254">MDVANDITQVGVHGAGLTNMMFLPPGVTMVQIVPWSGHRWLARMDFGDPVDAMGLRYIQYEIGVHDSTLKDKYPRDHEIFTILTALHKKGFKFMRHTLLNGQDITIDLNCFRAVLLRALRDDLTQ</sequence>
<comment type="caution">
    <text evidence="1">The sequence shown here is derived from an EMBL/GenBank/DDBJ whole genome shotgun (WGS) entry which is preliminary data.</text>
</comment>
<dbReference type="AlphaFoldDB" id="A0A3L6SKM7"/>
<evidence type="ECO:0000313" key="1">
    <source>
        <dbReference type="EMBL" id="RLN23179.1"/>
    </source>
</evidence>
<dbReference type="EMBL" id="PQIB02000004">
    <property type="protein sequence ID" value="RLN23179.1"/>
    <property type="molecule type" value="Genomic_DNA"/>
</dbReference>
<keyword evidence="2" id="KW-1185">Reference proteome</keyword>
<name>A0A3L6SKM7_PANMI</name>
<dbReference type="InterPro" id="IPR007657">
    <property type="entry name" value="Glycosyltransferase_61"/>
</dbReference>
<organism evidence="1 2">
    <name type="scientific">Panicum miliaceum</name>
    <name type="common">Proso millet</name>
    <name type="synonym">Broomcorn millet</name>
    <dbReference type="NCBI Taxonomy" id="4540"/>
    <lineage>
        <taxon>Eukaryota</taxon>
        <taxon>Viridiplantae</taxon>
        <taxon>Streptophyta</taxon>
        <taxon>Embryophyta</taxon>
        <taxon>Tracheophyta</taxon>
        <taxon>Spermatophyta</taxon>
        <taxon>Magnoliopsida</taxon>
        <taxon>Liliopsida</taxon>
        <taxon>Poales</taxon>
        <taxon>Poaceae</taxon>
        <taxon>PACMAD clade</taxon>
        <taxon>Panicoideae</taxon>
        <taxon>Panicodae</taxon>
        <taxon>Paniceae</taxon>
        <taxon>Panicinae</taxon>
        <taxon>Panicum</taxon>
        <taxon>Panicum sect. Panicum</taxon>
    </lineage>
</organism>
<proteinExistence type="predicted"/>
<accession>A0A3L6SKM7</accession>
<dbReference type="STRING" id="4540.A0A3L6SKM7"/>
<dbReference type="OrthoDB" id="689111at2759"/>